<protein>
    <submittedName>
        <fullName evidence="2">Uncharacterized protein</fullName>
    </submittedName>
</protein>
<dbReference type="AlphaFoldDB" id="A0AA37IAH4"/>
<name>A0AA37IAH4_9BURK</name>
<reference evidence="2" key="1">
    <citation type="submission" date="2022-09" db="EMBL/GenBank/DDBJ databases">
        <title>Isolation and characterization of 3-chlorobenzoate degrading bacteria from soils in Shizuoka.</title>
        <authorList>
            <person name="Ifat A."/>
            <person name="Ogawa N."/>
            <person name="Kimbara K."/>
            <person name="Moriuchi R."/>
            <person name="Dohra H."/>
            <person name="Shintani M."/>
        </authorList>
    </citation>
    <scope>NUCLEOTIDE SEQUENCE</scope>
    <source>
        <strain evidence="2">19CS4-2</strain>
    </source>
</reference>
<sequence>MANHPYYRRRYYVEAKLSKDASTLNATDGPISESIDNRPLRVTSPTRCKMRNAGVMLERHETSAPDWRARPANPVAAVPVIVTRKRRRSVPSQSDASIDNSTAARDGGLLRVRRKDPTR</sequence>
<organism evidence="2 3">
    <name type="scientific">Caballeronia novacaledonica</name>
    <dbReference type="NCBI Taxonomy" id="1544861"/>
    <lineage>
        <taxon>Bacteria</taxon>
        <taxon>Pseudomonadati</taxon>
        <taxon>Pseudomonadota</taxon>
        <taxon>Betaproteobacteria</taxon>
        <taxon>Burkholderiales</taxon>
        <taxon>Burkholderiaceae</taxon>
        <taxon>Caballeronia</taxon>
    </lineage>
</organism>
<feature type="compositionally biased region" description="Polar residues" evidence="1">
    <location>
        <begin position="90"/>
        <end position="103"/>
    </location>
</feature>
<dbReference type="Proteomes" id="UP001055111">
    <property type="component" value="Unassembled WGS sequence"/>
</dbReference>
<evidence type="ECO:0000313" key="3">
    <source>
        <dbReference type="Proteomes" id="UP001055111"/>
    </source>
</evidence>
<evidence type="ECO:0000256" key="1">
    <source>
        <dbReference type="SAM" id="MobiDB-lite"/>
    </source>
</evidence>
<feature type="region of interest" description="Disordered" evidence="1">
    <location>
        <begin position="22"/>
        <end position="42"/>
    </location>
</feature>
<gene>
    <name evidence="2" type="ORF">CBA19CS42_14775</name>
</gene>
<accession>A0AA37IAH4</accession>
<feature type="region of interest" description="Disordered" evidence="1">
    <location>
        <begin position="85"/>
        <end position="119"/>
    </location>
</feature>
<dbReference type="RefSeq" id="WP_238212401.1">
    <property type="nucleotide sequence ID" value="NZ_BPUS01000004.1"/>
</dbReference>
<comment type="caution">
    <text evidence="2">The sequence shown here is derived from an EMBL/GenBank/DDBJ whole genome shotgun (WGS) entry which is preliminary data.</text>
</comment>
<proteinExistence type="predicted"/>
<evidence type="ECO:0000313" key="2">
    <source>
        <dbReference type="EMBL" id="GJH25793.1"/>
    </source>
</evidence>
<dbReference type="EMBL" id="BPUS01000004">
    <property type="protein sequence ID" value="GJH25793.1"/>
    <property type="molecule type" value="Genomic_DNA"/>
</dbReference>